<keyword evidence="3" id="KW-1185">Reference proteome</keyword>
<reference evidence="2 3" key="1">
    <citation type="journal article" date="2020" name="Data Brief">
        <title>Data of de novo genome assembly of the Chlamydia psittaci strain isolated from the livestock in Volga Region, Russian Federation.</title>
        <authorList>
            <person name="Feodorova V.A."/>
            <person name="Zaitsev S.S."/>
            <person name="Khizhnyakova M.A."/>
            <person name="Saltykov Y.V."/>
            <person name="Evstifeev V.V."/>
            <person name="Khusainov F.M."/>
            <person name="Yakovlev S.I."/>
            <person name="Larionova O.S."/>
            <person name="Motin V.L."/>
        </authorList>
    </citation>
    <scope>NUCLEOTIDE SEQUENCE [LARGE SCALE GENOMIC DNA]</scope>
    <source>
        <strain evidence="2 3">Rostinovo-70</strain>
    </source>
</reference>
<proteinExistence type="predicted"/>
<sequence>MVKLYFCASISFSPRYIDKKMSSGQSVFLEKMMEFVDAFLCISGSRIQVIDRVGREELLFRLVKPEFSCTQSCMKMLGYLLVVPVIIALVVKLIAHILFFNKYQFKQVNSCDSVETSSVETSSVETSSETAQVSGTSQPQEVVASAIMSEEEIQETEAGERRTAISQDLLAVFQDNFPKTIGDLLVEQHLSFEEFQVFINKLIDIKYSGSLSVLPPSLSEKLARFGISRILEFLSMRDTEFLFLCQNKLGDILLSYCPFMWLSRFCDECALERHRFLLSPVPQVAWKSRASLSAYWVSRLGFSDEETTIFSPVFWILAEMISDSEYVNLVYYASSDKWGQSQEIVDALLVRHRQYVRSRSEPSLRNLNLDRELYAKHLLLFAKHGFSLPGLRLLRCLTLDQVLTLQDLTTGLHGNRLSKWMTSFGNAIYDKERFYAVCLPCDFGRNTSFSQEILLLTWSELRARGVGRSGSEFAEYLSRVSGRPIVISDSTFDEAEERKVRKFDLTTGELLLNLEPRVGLASQQLKWTNWSRSVYPKYSYS</sequence>
<evidence type="ECO:0000256" key="1">
    <source>
        <dbReference type="SAM" id="Phobius"/>
    </source>
</evidence>
<keyword evidence="1" id="KW-0472">Membrane</keyword>
<keyword evidence="1" id="KW-0812">Transmembrane</keyword>
<accession>A0ABX5VW54</accession>
<dbReference type="EMBL" id="CP041038">
    <property type="protein sequence ID" value="QDE36813.1"/>
    <property type="molecule type" value="Genomic_DNA"/>
</dbReference>
<dbReference type="Pfam" id="PF07146">
    <property type="entry name" value="DUF1389"/>
    <property type="match status" value="1"/>
</dbReference>
<protein>
    <submittedName>
        <fullName evidence="2">DUF1389 domain-containing protein</fullName>
    </submittedName>
</protein>
<feature type="transmembrane region" description="Helical" evidence="1">
    <location>
        <begin position="77"/>
        <end position="100"/>
    </location>
</feature>
<dbReference type="Proteomes" id="UP000320536">
    <property type="component" value="Chromosome"/>
</dbReference>
<name>A0ABX5VW54_9CHLA</name>
<evidence type="ECO:0000313" key="2">
    <source>
        <dbReference type="EMBL" id="QDE36813.1"/>
    </source>
</evidence>
<evidence type="ECO:0000313" key="3">
    <source>
        <dbReference type="Proteomes" id="UP000320536"/>
    </source>
</evidence>
<gene>
    <name evidence="2" type="ORF">FI836_00455</name>
</gene>
<dbReference type="RefSeq" id="WP_139934551.1">
    <property type="nucleotide sequence ID" value="NZ_CP041038.1"/>
</dbReference>
<dbReference type="InterPro" id="IPR010792">
    <property type="entry name" value="DUF1389"/>
</dbReference>
<organism evidence="2 3">
    <name type="scientific">Chlamydophila parapsittaci</name>
    <dbReference type="NCBI Taxonomy" id="344886"/>
    <lineage>
        <taxon>Bacteria</taxon>
        <taxon>Pseudomonadati</taxon>
        <taxon>Chlamydiota</taxon>
        <taxon>Chlamydiia</taxon>
        <taxon>Chlamydiales</taxon>
        <taxon>Chlamydiaceae</taxon>
        <taxon>Chlamydia/Chlamydophila group</taxon>
        <taxon>Chlamydia</taxon>
    </lineage>
</organism>
<keyword evidence="1" id="KW-1133">Transmembrane helix</keyword>